<dbReference type="KEGG" id="apel:CA267_005665"/>
<dbReference type="PANTHER" id="PTHR30199:SF0">
    <property type="entry name" value="INNER MEMBRANE PROTEIN YDCO"/>
    <property type="match status" value="1"/>
</dbReference>
<keyword evidence="1" id="KW-0472">Membrane</keyword>
<dbReference type="AlphaFoldDB" id="A0A6M4MAT3"/>
<feature type="transmembrane region" description="Helical" evidence="1">
    <location>
        <begin position="87"/>
        <end position="107"/>
    </location>
</feature>
<feature type="transmembrane region" description="Helical" evidence="1">
    <location>
        <begin position="348"/>
        <end position="377"/>
    </location>
</feature>
<dbReference type="Pfam" id="PF03594">
    <property type="entry name" value="BenE"/>
    <property type="match status" value="1"/>
</dbReference>
<protein>
    <submittedName>
        <fullName evidence="2">Benzoate/H(+) symporter BenE family transporter</fullName>
    </submittedName>
</protein>
<evidence type="ECO:0000313" key="2">
    <source>
        <dbReference type="EMBL" id="QJR80301.1"/>
    </source>
</evidence>
<keyword evidence="1" id="KW-1133">Transmembrane helix</keyword>
<keyword evidence="1" id="KW-0812">Transmembrane</keyword>
<dbReference type="RefSeq" id="WP_075608389.1">
    <property type="nucleotide sequence ID" value="NZ_CP052766.1"/>
</dbReference>
<dbReference type="Proteomes" id="UP000219285">
    <property type="component" value="Chromosome"/>
</dbReference>
<reference evidence="3" key="1">
    <citation type="submission" date="2014-12" db="EMBL/GenBank/DDBJ databases">
        <title>Complete genome sequence of a multi-drug resistant Klebsiella pneumoniae.</title>
        <authorList>
            <person name="Hua X."/>
            <person name="Chen Q."/>
            <person name="Li X."/>
            <person name="Feng Y."/>
            <person name="Ruan Z."/>
            <person name="Yu Y."/>
        </authorList>
    </citation>
    <scope>NUCLEOTIDE SEQUENCE [LARGE SCALE GENOMIC DNA]</scope>
    <source>
        <strain evidence="3">5.12</strain>
    </source>
</reference>
<feature type="transmembrane region" description="Helical" evidence="1">
    <location>
        <begin position="6"/>
        <end position="29"/>
    </location>
</feature>
<sequence>MVSAIRLSHVAAGLTAVVVGYSSAVVLVIEAARTAGATPAMVISWLLILGLGMGATCIFYSCLYRVPVITAWSTPGAAFLIGVVKDYPLNEVVGAFSIAAVFSLVTARSQFLMRKIDAIPPAISAAMLAGILVPICLGVFTDAAEYPLLIVSFLILYIGGGLLFPRYLMLMLLAAAMVASVLVGDIAQLEWSVTVPRLEWVTPHFSLASTIGLALPLFLITMLSQNLPGIAISKSYDFKPDNRAVLTGLALLQLVTGPFGGFTFNFAAITAAICMGDDADPKRSERYKAAIMAGIGYLIFGALASVVVLIFTHMPAVIVHLLAGLALIATLKSSLFKALENSQYRHGAILTFLCSASGLLFAQLSAPVWGLVLGLTVTGLEKLKIRKSESLH</sequence>
<organism evidence="2 3">
    <name type="scientific">Alteromonas pelagimontana</name>
    <dbReference type="NCBI Taxonomy" id="1858656"/>
    <lineage>
        <taxon>Bacteria</taxon>
        <taxon>Pseudomonadati</taxon>
        <taxon>Pseudomonadota</taxon>
        <taxon>Gammaproteobacteria</taxon>
        <taxon>Alteromonadales</taxon>
        <taxon>Alteromonadaceae</taxon>
        <taxon>Alteromonas/Salinimonas group</taxon>
        <taxon>Alteromonas</taxon>
    </lineage>
</organism>
<feature type="transmembrane region" description="Helical" evidence="1">
    <location>
        <begin position="318"/>
        <end position="336"/>
    </location>
</feature>
<feature type="transmembrane region" description="Helical" evidence="1">
    <location>
        <begin position="244"/>
        <end position="269"/>
    </location>
</feature>
<proteinExistence type="predicted"/>
<name>A0A6M4MAT3_9ALTE</name>
<accession>A0A6M4MAT3</accession>
<dbReference type="OrthoDB" id="9792424at2"/>
<dbReference type="GO" id="GO:0005886">
    <property type="term" value="C:plasma membrane"/>
    <property type="evidence" value="ECO:0007669"/>
    <property type="project" value="TreeGrafter"/>
</dbReference>
<evidence type="ECO:0000256" key="1">
    <source>
        <dbReference type="SAM" id="Phobius"/>
    </source>
</evidence>
<dbReference type="PANTHER" id="PTHR30199">
    <property type="entry name" value="MFS FAMILY TRANSPORTER, PREDICTED SUBSTRATE BENZOATE"/>
    <property type="match status" value="1"/>
</dbReference>
<feature type="transmembrane region" description="Helical" evidence="1">
    <location>
        <begin position="289"/>
        <end position="311"/>
    </location>
</feature>
<feature type="transmembrane region" description="Helical" evidence="1">
    <location>
        <begin position="41"/>
        <end position="67"/>
    </location>
</feature>
<reference evidence="2 3" key="2">
    <citation type="submission" date="2020-04" db="EMBL/GenBank/DDBJ databases">
        <title>Complete genome sequence of Alteromonas pelagimontana 5.12T.</title>
        <authorList>
            <person name="Sinha R.K."/>
            <person name="Krishnan K.P."/>
            <person name="Kurian J.P."/>
        </authorList>
    </citation>
    <scope>NUCLEOTIDE SEQUENCE [LARGE SCALE GENOMIC DNA]</scope>
    <source>
        <strain evidence="2 3">5.12</strain>
    </source>
</reference>
<gene>
    <name evidence="2" type="primary">benE</name>
    <name evidence="2" type="ORF">CA267_005665</name>
</gene>
<dbReference type="NCBIfam" id="TIGR00843">
    <property type="entry name" value="benE"/>
    <property type="match status" value="1"/>
</dbReference>
<dbReference type="EMBL" id="CP052766">
    <property type="protein sequence ID" value="QJR80301.1"/>
    <property type="molecule type" value="Genomic_DNA"/>
</dbReference>
<feature type="transmembrane region" description="Helical" evidence="1">
    <location>
        <begin position="146"/>
        <end position="164"/>
    </location>
</feature>
<dbReference type="InterPro" id="IPR004711">
    <property type="entry name" value="Benzoate_Transporter"/>
</dbReference>
<feature type="transmembrane region" description="Helical" evidence="1">
    <location>
        <begin position="119"/>
        <end position="140"/>
    </location>
</feature>
<keyword evidence="3" id="KW-1185">Reference proteome</keyword>
<feature type="transmembrane region" description="Helical" evidence="1">
    <location>
        <begin position="201"/>
        <end position="223"/>
    </location>
</feature>
<dbReference type="GO" id="GO:0042925">
    <property type="term" value="F:benzoate transmembrane transporter activity"/>
    <property type="evidence" value="ECO:0007669"/>
    <property type="project" value="InterPro"/>
</dbReference>
<evidence type="ECO:0000313" key="3">
    <source>
        <dbReference type="Proteomes" id="UP000219285"/>
    </source>
</evidence>